<dbReference type="InParanoid" id="E0VWZ0"/>
<dbReference type="RefSeq" id="XP_002430634.1">
    <property type="nucleotide sequence ID" value="XM_002430589.1"/>
</dbReference>
<dbReference type="HOGENOM" id="CLU_2087705_0_0_1"/>
<name>E0VWZ0_PEDHC</name>
<reference evidence="3" key="3">
    <citation type="submission" date="2021-02" db="UniProtKB">
        <authorList>
            <consortium name="EnsemblMetazoa"/>
        </authorList>
    </citation>
    <scope>IDENTIFICATION</scope>
    <source>
        <strain evidence="3">USDA</strain>
    </source>
</reference>
<dbReference type="Proteomes" id="UP000009046">
    <property type="component" value="Unassembled WGS sequence"/>
</dbReference>
<dbReference type="GeneID" id="8235872"/>
<dbReference type="CTD" id="8235872"/>
<evidence type="ECO:0000313" key="4">
    <source>
        <dbReference type="Proteomes" id="UP000009046"/>
    </source>
</evidence>
<reference evidence="2" key="1">
    <citation type="submission" date="2007-04" db="EMBL/GenBank/DDBJ databases">
        <title>Annotation of Pediculus humanus corporis strain USDA.</title>
        <authorList>
            <person name="Kirkness E."/>
            <person name="Hannick L."/>
            <person name="Hass B."/>
            <person name="Bruggner R."/>
            <person name="Lawson D."/>
            <person name="Bidwell S."/>
            <person name="Joardar V."/>
            <person name="Caler E."/>
            <person name="Walenz B."/>
            <person name="Inman J."/>
            <person name="Schobel S."/>
            <person name="Galinsky K."/>
            <person name="Amedeo P."/>
            <person name="Strausberg R."/>
        </authorList>
    </citation>
    <scope>NUCLEOTIDE SEQUENCE</scope>
    <source>
        <strain evidence="2">USDA</strain>
    </source>
</reference>
<organism>
    <name type="scientific">Pediculus humanus subsp. corporis</name>
    <name type="common">Body louse</name>
    <dbReference type="NCBI Taxonomy" id="121224"/>
    <lineage>
        <taxon>Eukaryota</taxon>
        <taxon>Metazoa</taxon>
        <taxon>Ecdysozoa</taxon>
        <taxon>Arthropoda</taxon>
        <taxon>Hexapoda</taxon>
        <taxon>Insecta</taxon>
        <taxon>Pterygota</taxon>
        <taxon>Neoptera</taxon>
        <taxon>Paraneoptera</taxon>
        <taxon>Psocodea</taxon>
        <taxon>Troctomorpha</taxon>
        <taxon>Phthiraptera</taxon>
        <taxon>Anoplura</taxon>
        <taxon>Pediculidae</taxon>
        <taxon>Pediculus</taxon>
    </lineage>
</organism>
<feature type="region of interest" description="Disordered" evidence="1">
    <location>
        <begin position="1"/>
        <end position="32"/>
    </location>
</feature>
<dbReference type="EMBL" id="AAZO01005954">
    <property type="status" value="NOT_ANNOTATED_CDS"/>
    <property type="molecule type" value="Genomic_DNA"/>
</dbReference>
<evidence type="ECO:0000313" key="3">
    <source>
        <dbReference type="EnsemblMetazoa" id="PHUM492250-PA"/>
    </source>
</evidence>
<dbReference type="EMBL" id="DS235824">
    <property type="protein sequence ID" value="EEB17896.1"/>
    <property type="molecule type" value="Genomic_DNA"/>
</dbReference>
<protein>
    <submittedName>
        <fullName evidence="2 3">Uncharacterized protein</fullName>
    </submittedName>
</protein>
<keyword evidence="4" id="KW-1185">Reference proteome</keyword>
<proteinExistence type="predicted"/>
<feature type="compositionally biased region" description="Low complexity" evidence="1">
    <location>
        <begin position="20"/>
        <end position="31"/>
    </location>
</feature>
<evidence type="ECO:0000256" key="1">
    <source>
        <dbReference type="SAM" id="MobiDB-lite"/>
    </source>
</evidence>
<feature type="compositionally biased region" description="Polar residues" evidence="1">
    <location>
        <begin position="7"/>
        <end position="19"/>
    </location>
</feature>
<dbReference type="KEGG" id="phu:Phum_PHUM492250"/>
<reference evidence="2" key="2">
    <citation type="submission" date="2007-04" db="EMBL/GenBank/DDBJ databases">
        <title>The genome of the human body louse.</title>
        <authorList>
            <consortium name="The Human Body Louse Genome Consortium"/>
            <person name="Kirkness E."/>
            <person name="Walenz B."/>
            <person name="Hass B."/>
            <person name="Bruggner R."/>
            <person name="Strausberg R."/>
        </authorList>
    </citation>
    <scope>NUCLEOTIDE SEQUENCE</scope>
    <source>
        <strain evidence="2">USDA</strain>
    </source>
</reference>
<dbReference type="EnsemblMetazoa" id="PHUM492250-RA">
    <property type="protein sequence ID" value="PHUM492250-PA"/>
    <property type="gene ID" value="PHUM492250"/>
</dbReference>
<sequence length="117" mass="13203">MTEEELSTNIINSQNCDNASSSSSSPSSSSSGDCCLDVYKISDNQIFIGSTMTNEESCDEYKNLTTNDNEIEQTKRESDVTDWKKKREDFLNSIKTVKQSSREINSEENEFKNVMTS</sequence>
<gene>
    <name evidence="3" type="primary">8235872</name>
    <name evidence="2" type="ORF">Phum_PHUM492250</name>
</gene>
<evidence type="ECO:0000313" key="2">
    <source>
        <dbReference type="EMBL" id="EEB17896.1"/>
    </source>
</evidence>
<accession>E0VWZ0</accession>
<dbReference type="AlphaFoldDB" id="E0VWZ0"/>
<dbReference type="VEuPathDB" id="VectorBase:PHUM492250"/>